<protein>
    <submittedName>
        <fullName evidence="1">Uncharacterized protein</fullName>
    </submittedName>
</protein>
<evidence type="ECO:0000313" key="2">
    <source>
        <dbReference type="Proteomes" id="UP000287124"/>
    </source>
</evidence>
<dbReference type="EMBL" id="MIKF01000292">
    <property type="protein sequence ID" value="RTE72834.1"/>
    <property type="molecule type" value="Genomic_DNA"/>
</dbReference>
<evidence type="ECO:0000313" key="1">
    <source>
        <dbReference type="EMBL" id="RTE72834.1"/>
    </source>
</evidence>
<accession>A0A430LAV0</accession>
<gene>
    <name evidence="1" type="ORF">BHE90_012744</name>
</gene>
<dbReference type="Proteomes" id="UP000287124">
    <property type="component" value="Unassembled WGS sequence"/>
</dbReference>
<sequence>MDAPITTKSQPLVIFNNDLPDSDNWAAALVQAREARKTNTHVVFILEARQVSLVSYLSSKERDALLKAIQEASGQSHGDALKALLNGFPGDYHHHTRDWDLKLLSSEERDLLRKIEKPAHDPESDAVLHAKLVAYDVASFLTERLSDYGHKGTDGASRFNIELLIDSGCLQRIKNPVNLNVHHRDEIFGRNHSELESFEKATAMEGEDKKKAFQDYYRESIERKVNELKDSAVTIELLDRKKLYERIGAADSVRWFGGCSLTLLQDVHKAGLASKLNCCVQAGTFLLSDNIFSEQFNIALNRDAADYVFKRHAEFADFLVVPTHSAQAIKYSVSDLVALGGDDLEQRILGFNLHKDPMEITRQFMALKTKANGKLTKKPDHHDERIKMPDLSALLYMIAPGRHAGKMKNVTVKNLENKEKPLLFEISGSPSDMKVYDLEKRTESSHILELVGS</sequence>
<name>A0A430LAV0_9HYPO</name>
<comment type="caution">
    <text evidence="1">The sequence shown here is derived from an EMBL/GenBank/DDBJ whole genome shotgun (WGS) entry which is preliminary data.</text>
</comment>
<keyword evidence="2" id="KW-1185">Reference proteome</keyword>
<dbReference type="AlphaFoldDB" id="A0A430LAV0"/>
<reference evidence="1 2" key="1">
    <citation type="submission" date="2017-06" db="EMBL/GenBank/DDBJ databases">
        <title>Comparative genomic analysis of Ambrosia Fusariam Clade fungi.</title>
        <authorList>
            <person name="Stajich J.E."/>
            <person name="Carrillo J."/>
            <person name="Kijimoto T."/>
            <person name="Eskalen A."/>
            <person name="O'Donnell K."/>
            <person name="Kasson M."/>
        </authorList>
    </citation>
    <scope>NUCLEOTIDE SEQUENCE [LARGE SCALE GENOMIC DNA]</scope>
    <source>
        <strain evidence="1 2">UCR1854</strain>
    </source>
</reference>
<organism evidence="1 2">
    <name type="scientific">Fusarium euwallaceae</name>
    <dbReference type="NCBI Taxonomy" id="1147111"/>
    <lineage>
        <taxon>Eukaryota</taxon>
        <taxon>Fungi</taxon>
        <taxon>Dikarya</taxon>
        <taxon>Ascomycota</taxon>
        <taxon>Pezizomycotina</taxon>
        <taxon>Sordariomycetes</taxon>
        <taxon>Hypocreomycetidae</taxon>
        <taxon>Hypocreales</taxon>
        <taxon>Nectriaceae</taxon>
        <taxon>Fusarium</taxon>
        <taxon>Fusarium solani species complex</taxon>
    </lineage>
</organism>
<proteinExistence type="predicted"/>